<dbReference type="Pfam" id="PF03886">
    <property type="entry name" value="ABC_trans_aux"/>
    <property type="match status" value="1"/>
</dbReference>
<name>A0A3B0SAJ8_9ZZZZ</name>
<dbReference type="Gene3D" id="3.40.50.10610">
    <property type="entry name" value="ABC-type transport auxiliary lipoprotein component"/>
    <property type="match status" value="1"/>
</dbReference>
<protein>
    <recommendedName>
        <fullName evidence="1">ABC-type transport auxiliary lipoprotein component domain-containing protein</fullName>
    </recommendedName>
</protein>
<organism evidence="2">
    <name type="scientific">hydrothermal vent metagenome</name>
    <dbReference type="NCBI Taxonomy" id="652676"/>
    <lineage>
        <taxon>unclassified sequences</taxon>
        <taxon>metagenomes</taxon>
        <taxon>ecological metagenomes</taxon>
    </lineage>
</organism>
<sequence>MKQIIRGVFFGLAFFASGCVSLLPETSPPKPRYHISAVDADALAGASVGWSLVVEDPHTTRVYDTTRIAVSTAPGKIQYFAGAEWADRAPRLFQTALVQSLEDSGRIITVGDRSAIPIADYVLQTDLRAIQLNIRGGRVASVSIYARLTDGKGKIYAAKLFEMSASATSDRADDVVTAFDSAFASAITGIVNWALEEGEASAATRG</sequence>
<evidence type="ECO:0000259" key="1">
    <source>
        <dbReference type="Pfam" id="PF03886"/>
    </source>
</evidence>
<accession>A0A3B0SAJ8</accession>
<dbReference type="PROSITE" id="PS51257">
    <property type="entry name" value="PROKAR_LIPOPROTEIN"/>
    <property type="match status" value="1"/>
</dbReference>
<reference evidence="2" key="1">
    <citation type="submission" date="2018-06" db="EMBL/GenBank/DDBJ databases">
        <authorList>
            <person name="Zhirakovskaya E."/>
        </authorList>
    </citation>
    <scope>NUCLEOTIDE SEQUENCE</scope>
</reference>
<evidence type="ECO:0000313" key="2">
    <source>
        <dbReference type="EMBL" id="VAW01013.1"/>
    </source>
</evidence>
<gene>
    <name evidence="2" type="ORF">MNBD_ALPHA05-164</name>
</gene>
<dbReference type="SUPFAM" id="SSF159594">
    <property type="entry name" value="XCC0632-like"/>
    <property type="match status" value="1"/>
</dbReference>
<dbReference type="EMBL" id="UOEH01000323">
    <property type="protein sequence ID" value="VAW01013.1"/>
    <property type="molecule type" value="Genomic_DNA"/>
</dbReference>
<dbReference type="InterPro" id="IPR005586">
    <property type="entry name" value="ABC_trans_aux"/>
</dbReference>
<feature type="domain" description="ABC-type transport auxiliary lipoprotein component" evidence="1">
    <location>
        <begin position="38"/>
        <end position="188"/>
    </location>
</feature>
<proteinExistence type="predicted"/>
<dbReference type="AlphaFoldDB" id="A0A3B0SAJ8"/>